<proteinExistence type="inferred from homology"/>
<keyword evidence="4" id="KW-0720">Serine protease</keyword>
<comment type="caution">
    <text evidence="6">The sequence shown here is derived from an EMBL/GenBank/DDBJ whole genome shotgun (WGS) entry which is preliminary data.</text>
</comment>
<name>A0A7G2JZF1_HAEIF</name>
<dbReference type="InterPro" id="IPR029045">
    <property type="entry name" value="ClpP/crotonase-like_dom_sf"/>
</dbReference>
<evidence type="ECO:0000256" key="4">
    <source>
        <dbReference type="ARBA" id="ARBA00022825"/>
    </source>
</evidence>
<dbReference type="GO" id="GO:0008236">
    <property type="term" value="F:serine-type peptidase activity"/>
    <property type="evidence" value="ECO:0007669"/>
    <property type="project" value="UniProtKB-KW"/>
</dbReference>
<organism evidence="6">
    <name type="scientific">Haemophilus influenzae HK1212</name>
    <dbReference type="NCBI Taxonomy" id="456482"/>
    <lineage>
        <taxon>Bacteria</taxon>
        <taxon>Pseudomonadati</taxon>
        <taxon>Pseudomonadota</taxon>
        <taxon>Gammaproteobacteria</taxon>
        <taxon>Pasteurellales</taxon>
        <taxon>Pasteurellaceae</taxon>
        <taxon>Haemophilus</taxon>
    </lineage>
</organism>
<dbReference type="AlphaFoldDB" id="A0A7G2JZF1"/>
<dbReference type="CDD" id="cd07018">
    <property type="entry name" value="S49_SppA_67K_type"/>
    <property type="match status" value="1"/>
</dbReference>
<comment type="similarity">
    <text evidence="1">Belongs to the peptidase S49 family.</text>
</comment>
<dbReference type="SUPFAM" id="SSF52096">
    <property type="entry name" value="ClpP/crotonase"/>
    <property type="match status" value="1"/>
</dbReference>
<dbReference type="Gene3D" id="3.40.1750.10">
    <property type="entry name" value="peptide peptidase (sppa) like domain"/>
    <property type="match status" value="1"/>
</dbReference>
<keyword evidence="3 6" id="KW-0378">Hydrolase</keyword>
<dbReference type="InterPro" id="IPR002142">
    <property type="entry name" value="Peptidase_S49"/>
</dbReference>
<dbReference type="EC" id="3.4.21.-" evidence="6"/>
<sequence>IGSVDIHGLSQENLYFKEMLDKLAVTPHIFRVGTYKSAVEPFLRNDMSAEAKANMQRWLGEMWNNYVLSVSENRNIKKDNVLPNAKQYLAELKALKGNSTAYVQQRGLVTDVVTRLDLDKKLAALFGKGSDGKANLIEFDDYLTQLPDRLEHYNVPN</sequence>
<keyword evidence="2 6" id="KW-0645">Protease</keyword>
<dbReference type="InterPro" id="IPR047217">
    <property type="entry name" value="S49_SppA_67K_type_N"/>
</dbReference>
<accession>A0A7G2JZF1</accession>
<dbReference type="PANTHER" id="PTHR33209:SF1">
    <property type="entry name" value="PEPTIDASE S49 DOMAIN-CONTAINING PROTEIN"/>
    <property type="match status" value="1"/>
</dbReference>
<reference evidence="6" key="1">
    <citation type="journal article" date="2010" name="Genomics">
        <title>Tracing phylogenomic events leading to diversity of Haemophilus influenzae and the emergence of Brazilian Purpuric Fever (BPF)-associated clones.</title>
        <authorList>
            <person name="Papazisi L."/>
            <person name="Ratnayake S."/>
            <person name="Remortel B.G."/>
            <person name="Bock G.R."/>
            <person name="Liang W."/>
            <person name="Saeed A.I."/>
            <person name="Liu J."/>
            <person name="Fleischmann R.D."/>
            <person name="Kilian M."/>
            <person name="Peterson S.N."/>
        </authorList>
    </citation>
    <scope>NUCLEOTIDE SEQUENCE [LARGE SCALE GENOMIC DNA]</scope>
    <source>
        <strain evidence="6">HK1212</strain>
    </source>
</reference>
<evidence type="ECO:0000256" key="1">
    <source>
        <dbReference type="ARBA" id="ARBA00008683"/>
    </source>
</evidence>
<evidence type="ECO:0000256" key="3">
    <source>
        <dbReference type="ARBA" id="ARBA00022801"/>
    </source>
</evidence>
<feature type="non-terminal residue" evidence="6">
    <location>
        <position position="1"/>
    </location>
</feature>
<evidence type="ECO:0000313" key="6">
    <source>
        <dbReference type="EMBL" id="EFA28740.1"/>
    </source>
</evidence>
<protein>
    <submittedName>
        <fullName evidence="6">Protease IV</fullName>
        <ecNumber evidence="6">3.4.21.-</ecNumber>
    </submittedName>
</protein>
<dbReference type="GO" id="GO:0006508">
    <property type="term" value="P:proteolysis"/>
    <property type="evidence" value="ECO:0007669"/>
    <property type="project" value="UniProtKB-KW"/>
</dbReference>
<evidence type="ECO:0000259" key="5">
    <source>
        <dbReference type="Pfam" id="PF01343"/>
    </source>
</evidence>
<dbReference type="Pfam" id="PF01343">
    <property type="entry name" value="Peptidase_S49"/>
    <property type="match status" value="1"/>
</dbReference>
<feature type="domain" description="Peptidase S49" evidence="5">
    <location>
        <begin position="2"/>
        <end position="122"/>
    </location>
</feature>
<gene>
    <name evidence="6" type="primary">sppA</name>
    <name evidence="6" type="ORF">HAINFHK1212_0743</name>
</gene>
<evidence type="ECO:0000256" key="2">
    <source>
        <dbReference type="ARBA" id="ARBA00022670"/>
    </source>
</evidence>
<dbReference type="EMBL" id="ABFC01000562">
    <property type="protein sequence ID" value="EFA28740.1"/>
    <property type="molecule type" value="Genomic_DNA"/>
</dbReference>
<feature type="non-terminal residue" evidence="6">
    <location>
        <position position="157"/>
    </location>
</feature>
<dbReference type="PANTHER" id="PTHR33209">
    <property type="entry name" value="PROTEASE 4"/>
    <property type="match status" value="1"/>
</dbReference>